<keyword evidence="4 8" id="KW-0812">Transmembrane</keyword>
<keyword evidence="2" id="KW-1003">Cell membrane</keyword>
<evidence type="ECO:0000256" key="8">
    <source>
        <dbReference type="SAM" id="Phobius"/>
    </source>
</evidence>
<comment type="function">
    <text evidence="7">Participates in the barrier function of the cell envelope.</text>
</comment>
<protein>
    <submittedName>
        <fullName evidence="10">Protein SanA</fullName>
    </submittedName>
</protein>
<dbReference type="GO" id="GO:0005886">
    <property type="term" value="C:plasma membrane"/>
    <property type="evidence" value="ECO:0007669"/>
    <property type="project" value="UniProtKB-SubCell"/>
</dbReference>
<comment type="caution">
    <text evidence="10">The sequence shown here is derived from an EMBL/GenBank/DDBJ whole genome shotgun (WGS) entry which is preliminary data.</text>
</comment>
<feature type="domain" description="DUF218" evidence="9">
    <location>
        <begin position="83"/>
        <end position="185"/>
    </location>
</feature>
<evidence type="ECO:0000256" key="6">
    <source>
        <dbReference type="ARBA" id="ARBA00023136"/>
    </source>
</evidence>
<evidence type="ECO:0000313" key="11">
    <source>
        <dbReference type="Proteomes" id="UP000006457"/>
    </source>
</evidence>
<organism evidence="10 11">
    <name type="scientific">Pasteurella bettyae CCUG 2042</name>
    <dbReference type="NCBI Taxonomy" id="1095749"/>
    <lineage>
        <taxon>Bacteria</taxon>
        <taxon>Pseudomonadati</taxon>
        <taxon>Pseudomonadota</taxon>
        <taxon>Gammaproteobacteria</taxon>
        <taxon>Pasteurellales</taxon>
        <taxon>Pasteurellaceae</taxon>
        <taxon>Pasteurella</taxon>
    </lineage>
</organism>
<dbReference type="eggNOG" id="COG2949">
    <property type="taxonomic scope" value="Bacteria"/>
</dbReference>
<reference evidence="10 11" key="1">
    <citation type="submission" date="2012-03" db="EMBL/GenBank/DDBJ databases">
        <authorList>
            <person name="Harkins D.M."/>
            <person name="Madupu R."/>
            <person name="Durkin A.S."/>
            <person name="Torralba M."/>
            <person name="Methe B."/>
            <person name="Sutton G.G."/>
            <person name="Nelson K.E."/>
        </authorList>
    </citation>
    <scope>NUCLEOTIDE SEQUENCE [LARGE SCALE GENOMIC DNA]</scope>
    <source>
        <strain evidence="10 11">CCUG 2042</strain>
    </source>
</reference>
<dbReference type="Proteomes" id="UP000006457">
    <property type="component" value="Unassembled WGS sequence"/>
</dbReference>
<dbReference type="OrthoDB" id="9782395at2"/>
<feature type="transmembrane region" description="Helical" evidence="8">
    <location>
        <begin position="20"/>
        <end position="39"/>
    </location>
</feature>
<evidence type="ECO:0000256" key="1">
    <source>
        <dbReference type="ARBA" id="ARBA00004377"/>
    </source>
</evidence>
<dbReference type="PATRIC" id="fig|1095749.3.peg.1638"/>
<keyword evidence="11" id="KW-1185">Reference proteome</keyword>
<dbReference type="PANTHER" id="PTHR30336">
    <property type="entry name" value="INNER MEMBRANE PROTEIN, PROBABLE PERMEASE"/>
    <property type="match status" value="1"/>
</dbReference>
<dbReference type="InterPro" id="IPR003848">
    <property type="entry name" value="DUF218"/>
</dbReference>
<keyword evidence="3" id="KW-0997">Cell inner membrane</keyword>
<evidence type="ECO:0000256" key="7">
    <source>
        <dbReference type="ARBA" id="ARBA00037355"/>
    </source>
</evidence>
<dbReference type="EMBL" id="AJSX01000038">
    <property type="protein sequence ID" value="EIJ68332.1"/>
    <property type="molecule type" value="Genomic_DNA"/>
</dbReference>
<dbReference type="CDD" id="cd06259">
    <property type="entry name" value="YdcF-like"/>
    <property type="match status" value="1"/>
</dbReference>
<evidence type="ECO:0000259" key="9">
    <source>
        <dbReference type="Pfam" id="PF02698"/>
    </source>
</evidence>
<evidence type="ECO:0000256" key="2">
    <source>
        <dbReference type="ARBA" id="ARBA00022475"/>
    </source>
</evidence>
<evidence type="ECO:0000256" key="5">
    <source>
        <dbReference type="ARBA" id="ARBA00022989"/>
    </source>
</evidence>
<keyword evidence="6 8" id="KW-0472">Membrane</keyword>
<dbReference type="Pfam" id="PF02698">
    <property type="entry name" value="DUF218"/>
    <property type="match status" value="1"/>
</dbReference>
<name>I3D9D9_9PAST</name>
<dbReference type="AlphaFoldDB" id="I3D9D9"/>
<accession>I3D9D9</accession>
<dbReference type="PANTHER" id="PTHR30336:SF0">
    <property type="entry name" value="PROTEIN SANA"/>
    <property type="match status" value="1"/>
</dbReference>
<gene>
    <name evidence="10" type="primary">sanA</name>
    <name evidence="10" type="ORF">HMPREF1052_1832</name>
</gene>
<proteinExistence type="predicted"/>
<sequence>MSGYKGIQSNIVSFLAPLKLLIKICSILFAISILSLIAIDQGIAYYVRHDVYTDINKLPYRPYGLLLGTSKYFAKNTPNLFYVYRLEAAENLFKSGKVNHLLLSGDNRTLQYNEPRTMFKDLRQKGIEEEYLHMDFAGFRTLDSIIRAKEIFHATPMTIITQKFHCERALFIAKFNHIDAICYSAEYPKDYPMVRFREIFARALILWEIFTEKEPHFLGTPEPLPSPTQNTP</sequence>
<evidence type="ECO:0000256" key="3">
    <source>
        <dbReference type="ARBA" id="ARBA00022519"/>
    </source>
</evidence>
<evidence type="ECO:0000313" key="10">
    <source>
        <dbReference type="EMBL" id="EIJ68332.1"/>
    </source>
</evidence>
<evidence type="ECO:0000256" key="4">
    <source>
        <dbReference type="ARBA" id="ARBA00022692"/>
    </source>
</evidence>
<comment type="subcellular location">
    <subcellularLocation>
        <location evidence="1">Cell inner membrane</location>
        <topology evidence="1">Single-pass membrane protein</topology>
    </subcellularLocation>
</comment>
<dbReference type="InterPro" id="IPR051599">
    <property type="entry name" value="Cell_Envelope_Assoc"/>
</dbReference>
<keyword evidence="5 8" id="KW-1133">Transmembrane helix</keyword>
<dbReference type="RefSeq" id="WP_005761198.1">
    <property type="nucleotide sequence ID" value="NZ_AJSX01000038.1"/>
</dbReference>